<dbReference type="RefSeq" id="WP_047222210.1">
    <property type="nucleotide sequence ID" value="NZ_JWIO01000007.1"/>
</dbReference>
<dbReference type="CDD" id="cd06587">
    <property type="entry name" value="VOC"/>
    <property type="match status" value="1"/>
</dbReference>
<dbReference type="Pfam" id="PF00903">
    <property type="entry name" value="Glyoxalase"/>
    <property type="match status" value="1"/>
</dbReference>
<dbReference type="Proteomes" id="UP000035425">
    <property type="component" value="Unassembled WGS sequence"/>
</dbReference>
<proteinExistence type="predicted"/>
<accession>A0ABR5F625</accession>
<feature type="domain" description="VOC" evidence="1">
    <location>
        <begin position="11"/>
        <end position="131"/>
    </location>
</feature>
<dbReference type="PROSITE" id="PS51819">
    <property type="entry name" value="VOC"/>
    <property type="match status" value="1"/>
</dbReference>
<reference evidence="2 3" key="1">
    <citation type="submission" date="2014-12" db="EMBL/GenBank/DDBJ databases">
        <title>Frankia sp. BMG5.1 draft genome.</title>
        <authorList>
            <person name="Gtari M."/>
            <person name="Ghodhbane-Gtari F."/>
            <person name="Nouioui I."/>
            <person name="Ktari A."/>
            <person name="Hezbri K."/>
            <person name="Mimouni W."/>
            <person name="Sbissi I."/>
            <person name="Ayari A."/>
            <person name="Yamanaka T."/>
            <person name="Normand P."/>
            <person name="Tisa L.S."/>
            <person name="Boudabous A."/>
        </authorList>
    </citation>
    <scope>NUCLEOTIDE SEQUENCE [LARGE SCALE GENOMIC DNA]</scope>
    <source>
        <strain evidence="2 3">BMG5.1</strain>
    </source>
</reference>
<sequence>MTNTVAPELDGVHHVKLPVSDLDRSRTWYESRLGYEISTEFVENGVLMGVVMVHPNGGPAFGLRLDPERAARAAGFDYFSIGVPTKAALEALARRLTALGEAHAGVHFATIGWILPGAHDPDGHEVRFYTTQAHTDWTDPEIATVDDAIVTAARREQEHRSDQASA</sequence>
<evidence type="ECO:0000313" key="2">
    <source>
        <dbReference type="EMBL" id="KLL12118.1"/>
    </source>
</evidence>
<evidence type="ECO:0000259" key="1">
    <source>
        <dbReference type="PROSITE" id="PS51819"/>
    </source>
</evidence>
<protein>
    <submittedName>
        <fullName evidence="2">Glyoxalase-like domain protein</fullName>
    </submittedName>
</protein>
<keyword evidence="3" id="KW-1185">Reference proteome</keyword>
<comment type="caution">
    <text evidence="2">The sequence shown here is derived from an EMBL/GenBank/DDBJ whole genome shotgun (WGS) entry which is preliminary data.</text>
</comment>
<dbReference type="InterPro" id="IPR004360">
    <property type="entry name" value="Glyas_Fos-R_dOase_dom"/>
</dbReference>
<dbReference type="EMBL" id="JWIO01000007">
    <property type="protein sequence ID" value="KLL12118.1"/>
    <property type="molecule type" value="Genomic_DNA"/>
</dbReference>
<dbReference type="InterPro" id="IPR029068">
    <property type="entry name" value="Glyas_Bleomycin-R_OHBP_Dase"/>
</dbReference>
<evidence type="ECO:0000313" key="3">
    <source>
        <dbReference type="Proteomes" id="UP000035425"/>
    </source>
</evidence>
<dbReference type="Gene3D" id="3.10.180.10">
    <property type="entry name" value="2,3-Dihydroxybiphenyl 1,2-Dioxygenase, domain 1"/>
    <property type="match status" value="1"/>
</dbReference>
<name>A0ABR5F625_9ACTN</name>
<organism evidence="2 3">
    <name type="scientific">Protofrankia coriariae</name>
    <dbReference type="NCBI Taxonomy" id="1562887"/>
    <lineage>
        <taxon>Bacteria</taxon>
        <taxon>Bacillati</taxon>
        <taxon>Actinomycetota</taxon>
        <taxon>Actinomycetes</taxon>
        <taxon>Frankiales</taxon>
        <taxon>Frankiaceae</taxon>
        <taxon>Protofrankia</taxon>
    </lineage>
</organism>
<dbReference type="InterPro" id="IPR037523">
    <property type="entry name" value="VOC_core"/>
</dbReference>
<gene>
    <name evidence="2" type="ORF">FrCorBMG51_06560</name>
</gene>
<dbReference type="SUPFAM" id="SSF54593">
    <property type="entry name" value="Glyoxalase/Bleomycin resistance protein/Dihydroxybiphenyl dioxygenase"/>
    <property type="match status" value="1"/>
</dbReference>